<dbReference type="EMBL" id="FNCW01000008">
    <property type="protein sequence ID" value="SDG82199.1"/>
    <property type="molecule type" value="Genomic_DNA"/>
</dbReference>
<dbReference type="AlphaFoldDB" id="A0A1G7XDC3"/>
<dbReference type="RefSeq" id="WP_093368118.1">
    <property type="nucleotide sequence ID" value="NZ_FNCW01000008.1"/>
</dbReference>
<name>A0A1G7XDC3_9FLAO</name>
<organism evidence="1 2">
    <name type="scientific">Psychroflexus sediminis</name>
    <dbReference type="NCBI Taxonomy" id="470826"/>
    <lineage>
        <taxon>Bacteria</taxon>
        <taxon>Pseudomonadati</taxon>
        <taxon>Bacteroidota</taxon>
        <taxon>Flavobacteriia</taxon>
        <taxon>Flavobacteriales</taxon>
        <taxon>Flavobacteriaceae</taxon>
        <taxon>Psychroflexus</taxon>
    </lineage>
</organism>
<sequence length="73" mass="8929">MTDREHKQLEFMNNNRSRIIKKYISNKDKEGYVRLYVDDDFNLIEESFKFVEGDFNKDSLYLYKHLNQSSLKE</sequence>
<keyword evidence="2" id="KW-1185">Reference proteome</keyword>
<gene>
    <name evidence="1" type="ORF">SAMN04488027_10840</name>
</gene>
<proteinExistence type="predicted"/>
<evidence type="ECO:0000313" key="1">
    <source>
        <dbReference type="EMBL" id="SDG82199.1"/>
    </source>
</evidence>
<accession>A0A1G7XDC3</accession>
<dbReference type="Proteomes" id="UP000199296">
    <property type="component" value="Unassembled WGS sequence"/>
</dbReference>
<evidence type="ECO:0000313" key="2">
    <source>
        <dbReference type="Proteomes" id="UP000199296"/>
    </source>
</evidence>
<reference evidence="1 2" key="1">
    <citation type="submission" date="2016-10" db="EMBL/GenBank/DDBJ databases">
        <authorList>
            <person name="de Groot N.N."/>
        </authorList>
    </citation>
    <scope>NUCLEOTIDE SEQUENCE [LARGE SCALE GENOMIC DNA]</scope>
    <source>
        <strain evidence="1 2">DSM 19803</strain>
    </source>
</reference>
<protein>
    <submittedName>
        <fullName evidence="1">Uncharacterized protein</fullName>
    </submittedName>
</protein>